<feature type="region of interest" description="Disordered" evidence="1">
    <location>
        <begin position="1"/>
        <end position="38"/>
    </location>
</feature>
<keyword evidence="5" id="KW-1185">Reference proteome</keyword>
<gene>
    <name evidence="4" type="ORF">ELQ92_12645</name>
</gene>
<dbReference type="GO" id="GO:0016878">
    <property type="term" value="F:acid-thiol ligase activity"/>
    <property type="evidence" value="ECO:0007669"/>
    <property type="project" value="UniProtKB-ARBA"/>
</dbReference>
<evidence type="ECO:0008006" key="6">
    <source>
        <dbReference type="Google" id="ProtNLM"/>
    </source>
</evidence>
<dbReference type="InterPro" id="IPR020845">
    <property type="entry name" value="AMP-binding_CS"/>
</dbReference>
<dbReference type="Gene3D" id="3.40.50.12780">
    <property type="entry name" value="N-terminal domain of ligase-like"/>
    <property type="match status" value="1"/>
</dbReference>
<evidence type="ECO:0000313" key="5">
    <source>
        <dbReference type="Proteomes" id="UP000288603"/>
    </source>
</evidence>
<dbReference type="InterPro" id="IPR025110">
    <property type="entry name" value="AMP-bd_C"/>
</dbReference>
<dbReference type="Pfam" id="PF13193">
    <property type="entry name" value="AMP-binding_C"/>
    <property type="match status" value="1"/>
</dbReference>
<dbReference type="PANTHER" id="PTHR43767:SF1">
    <property type="entry name" value="NONRIBOSOMAL PEPTIDE SYNTHASE PES1 (EUROFUNG)-RELATED"/>
    <property type="match status" value="1"/>
</dbReference>
<comment type="caution">
    <text evidence="4">The sequence shown here is derived from an EMBL/GenBank/DDBJ whole genome shotgun (WGS) entry which is preliminary data.</text>
</comment>
<dbReference type="PROSITE" id="PS00455">
    <property type="entry name" value="AMP_BINDING"/>
    <property type="match status" value="1"/>
</dbReference>
<dbReference type="InterPro" id="IPR042099">
    <property type="entry name" value="ANL_N_sf"/>
</dbReference>
<name>A0A3S4BZ59_9MICO</name>
<dbReference type="Pfam" id="PF00501">
    <property type="entry name" value="AMP-binding"/>
    <property type="match status" value="1"/>
</dbReference>
<evidence type="ECO:0000313" key="4">
    <source>
        <dbReference type="EMBL" id="RWZ59663.1"/>
    </source>
</evidence>
<organism evidence="4 5">
    <name type="scientific">Labedella populi</name>
    <dbReference type="NCBI Taxonomy" id="2498850"/>
    <lineage>
        <taxon>Bacteria</taxon>
        <taxon>Bacillati</taxon>
        <taxon>Actinomycetota</taxon>
        <taxon>Actinomycetes</taxon>
        <taxon>Micrococcales</taxon>
        <taxon>Microbacteriaceae</taxon>
        <taxon>Labedella</taxon>
    </lineage>
</organism>
<accession>A0A3S4BZ59</accession>
<dbReference type="SUPFAM" id="SSF56801">
    <property type="entry name" value="Acetyl-CoA synthetase-like"/>
    <property type="match status" value="1"/>
</dbReference>
<feature type="domain" description="AMP-dependent synthetase/ligase" evidence="2">
    <location>
        <begin position="96"/>
        <end position="290"/>
    </location>
</feature>
<feature type="compositionally biased region" description="Low complexity" evidence="1">
    <location>
        <begin position="28"/>
        <end position="38"/>
    </location>
</feature>
<sequence length="435" mass="44204">MARTRPSRGATPSSRSASPTGRLSPGITDHGAGATDQGADTAVTRELHLSAADDPLRLSRAIEHAIEGRGPAVQPFAVGRALSTGPGAAHSSSIDDATGVVEDEVAVVIATSGSSGYPKRVALSASALLASARATQSAIGGPGRWVLAMPAHYVAGVQVLVRSIVAGTAPVPLAGGAFGIEAFTAAVAEARSGQRSYTALVPAQVARLLDDDRGRGALAALDAVIVGGQAVPSVLRDRAAAAGVRLVRSYGSSETAGGCVYDGRPLDGVTVRLVDGEIRIGGPTLALGYLDDADRTAAVFPEDADGRWFRTGDTGTIDDQGVVHVFGRIDNVIVSGGVNVSLDRVEAAVRERPGLDSAVVVGAADPRWGSVPVVAVDAAAPAVSLSEVRDAVERELGVAARPARIVRLAELPLLGTGKPDRSAVARLVAPPRPEE</sequence>
<reference evidence="4 5" key="1">
    <citation type="submission" date="2018-12" db="EMBL/GenBank/DDBJ databases">
        <authorList>
            <person name="Li F."/>
        </authorList>
    </citation>
    <scope>NUCLEOTIDE SEQUENCE [LARGE SCALE GENOMIC DNA]</scope>
    <source>
        <strain evidence="4 5">8H24J-4-2</strain>
    </source>
</reference>
<evidence type="ECO:0000256" key="1">
    <source>
        <dbReference type="SAM" id="MobiDB-lite"/>
    </source>
</evidence>
<feature type="compositionally biased region" description="Polar residues" evidence="1">
    <location>
        <begin position="10"/>
        <end position="21"/>
    </location>
</feature>
<dbReference type="Gene3D" id="3.30.300.30">
    <property type="match status" value="1"/>
</dbReference>
<proteinExistence type="predicted"/>
<feature type="domain" description="AMP-binding enzyme C-terminal" evidence="3">
    <location>
        <begin position="345"/>
        <end position="418"/>
    </location>
</feature>
<protein>
    <recommendedName>
        <fullName evidence="6">O-succinylbenzoate--CoA ligase</fullName>
    </recommendedName>
</protein>
<dbReference type="InterPro" id="IPR045851">
    <property type="entry name" value="AMP-bd_C_sf"/>
</dbReference>
<dbReference type="InterPro" id="IPR000873">
    <property type="entry name" value="AMP-dep_synth/lig_dom"/>
</dbReference>
<dbReference type="AlphaFoldDB" id="A0A3S4BZ59"/>
<dbReference type="OrthoDB" id="9803968at2"/>
<dbReference type="InterPro" id="IPR050237">
    <property type="entry name" value="ATP-dep_AMP-bd_enzyme"/>
</dbReference>
<evidence type="ECO:0000259" key="2">
    <source>
        <dbReference type="Pfam" id="PF00501"/>
    </source>
</evidence>
<evidence type="ECO:0000259" key="3">
    <source>
        <dbReference type="Pfam" id="PF13193"/>
    </source>
</evidence>
<dbReference type="PANTHER" id="PTHR43767">
    <property type="entry name" value="LONG-CHAIN-FATTY-ACID--COA LIGASE"/>
    <property type="match status" value="1"/>
</dbReference>
<dbReference type="EMBL" id="RZNC01000004">
    <property type="protein sequence ID" value="RWZ59663.1"/>
    <property type="molecule type" value="Genomic_DNA"/>
</dbReference>
<dbReference type="Proteomes" id="UP000288603">
    <property type="component" value="Unassembled WGS sequence"/>
</dbReference>